<reference evidence="1 2" key="2">
    <citation type="submission" date="2014-09" db="EMBL/GenBank/DDBJ databases">
        <authorList>
            <consortium name="NBRP consortium"/>
            <person name="Sawabe T."/>
            <person name="Meirelles P."/>
            <person name="Nakanishi M."/>
            <person name="Sayaka M."/>
            <person name="Hattori M."/>
            <person name="Ohkuma M."/>
        </authorList>
    </citation>
    <scope>NUCLEOTIDE SEQUENCE [LARGE SCALE GENOMIC DNA]</scope>
    <source>
        <strain evidence="2">JCM19235</strain>
    </source>
</reference>
<evidence type="ECO:0000313" key="2">
    <source>
        <dbReference type="Proteomes" id="UP000029228"/>
    </source>
</evidence>
<sequence>MSLQQEFRNAMSKLAAAVNIVTTGGEAGTLALQPPQCVRLQIAQRLCWFV</sequence>
<proteinExistence type="predicted"/>
<name>A0A090RRN8_9VIBR</name>
<accession>A0A090RRN8</accession>
<dbReference type="STRING" id="990268.JCM19235_5782"/>
<keyword evidence="1" id="KW-0560">Oxidoreductase</keyword>
<evidence type="ECO:0000313" key="1">
    <source>
        <dbReference type="EMBL" id="GAL17233.1"/>
    </source>
</evidence>
<organism evidence="1 2">
    <name type="scientific">Vibrio maritimus</name>
    <dbReference type="NCBI Taxonomy" id="990268"/>
    <lineage>
        <taxon>Bacteria</taxon>
        <taxon>Pseudomonadati</taxon>
        <taxon>Pseudomonadota</taxon>
        <taxon>Gammaproteobacteria</taxon>
        <taxon>Vibrionales</taxon>
        <taxon>Vibrionaceae</taxon>
        <taxon>Vibrio</taxon>
    </lineage>
</organism>
<dbReference type="GO" id="GO:0004497">
    <property type="term" value="F:monooxygenase activity"/>
    <property type="evidence" value="ECO:0007669"/>
    <property type="project" value="UniProtKB-KW"/>
</dbReference>
<dbReference type="Proteomes" id="UP000029228">
    <property type="component" value="Unassembled WGS sequence"/>
</dbReference>
<dbReference type="AlphaFoldDB" id="A0A090RRN8"/>
<reference evidence="1 2" key="1">
    <citation type="submission" date="2014-09" db="EMBL/GenBank/DDBJ databases">
        <title>Vibrio maritimus JCM 19235. (C45) whole genome shotgun sequence.</title>
        <authorList>
            <person name="Sawabe T."/>
            <person name="Meirelles P."/>
            <person name="Nakanishi M."/>
            <person name="Sayaka M."/>
            <person name="Hattori M."/>
            <person name="Ohkuma M."/>
        </authorList>
    </citation>
    <scope>NUCLEOTIDE SEQUENCE [LARGE SCALE GENOMIC DNA]</scope>
    <source>
        <strain evidence="2">JCM19235</strain>
    </source>
</reference>
<protein>
    <submittedName>
        <fullName evidence="1">4-hydroxyphenylacetate 3-monooxygenase reductase component</fullName>
    </submittedName>
</protein>
<dbReference type="EMBL" id="BBMR01000001">
    <property type="protein sequence ID" value="GAL17233.1"/>
    <property type="molecule type" value="Genomic_DNA"/>
</dbReference>
<gene>
    <name evidence="1" type="ORF">JCM19235_5782</name>
</gene>
<keyword evidence="2" id="KW-1185">Reference proteome</keyword>
<comment type="caution">
    <text evidence="1">The sequence shown here is derived from an EMBL/GenBank/DDBJ whole genome shotgun (WGS) entry which is preliminary data.</text>
</comment>
<keyword evidence="1" id="KW-0503">Monooxygenase</keyword>